<proteinExistence type="predicted"/>
<protein>
    <submittedName>
        <fullName evidence="2">Uncharacterized protein</fullName>
    </submittedName>
</protein>
<evidence type="ECO:0000256" key="1">
    <source>
        <dbReference type="SAM" id="MobiDB-lite"/>
    </source>
</evidence>
<evidence type="ECO:0000313" key="2">
    <source>
        <dbReference type="EMBL" id="RRT76092.1"/>
    </source>
</evidence>
<sequence length="143" mass="15860">MLAQRPGLGGLVVVDIPEIEDTKTEETPLDLALTLIDAIAYGHRDPPHPNHPRRRNPRRQKATSALHFGQKEAGVNVLGFLIDRRKMPEESSEKAPPAFAPGIRDVSRGLARAVHVAIKTKRKDTRWVARPNQGIDAGERVEE</sequence>
<organism evidence="2 3">
    <name type="scientific">Ensete ventricosum</name>
    <name type="common">Abyssinian banana</name>
    <name type="synonym">Musa ensete</name>
    <dbReference type="NCBI Taxonomy" id="4639"/>
    <lineage>
        <taxon>Eukaryota</taxon>
        <taxon>Viridiplantae</taxon>
        <taxon>Streptophyta</taxon>
        <taxon>Embryophyta</taxon>
        <taxon>Tracheophyta</taxon>
        <taxon>Spermatophyta</taxon>
        <taxon>Magnoliopsida</taxon>
        <taxon>Liliopsida</taxon>
        <taxon>Zingiberales</taxon>
        <taxon>Musaceae</taxon>
        <taxon>Ensete</taxon>
    </lineage>
</organism>
<accession>A0A427AIW8</accession>
<feature type="compositionally biased region" description="Basic residues" evidence="1">
    <location>
        <begin position="50"/>
        <end position="61"/>
    </location>
</feature>
<gene>
    <name evidence="2" type="ORF">B296_00016897</name>
</gene>
<reference evidence="2 3" key="1">
    <citation type="journal article" date="2014" name="Agronomy (Basel)">
        <title>A Draft Genome Sequence for Ensete ventricosum, the Drought-Tolerant Tree Against Hunger.</title>
        <authorList>
            <person name="Harrison J."/>
            <person name="Moore K.A."/>
            <person name="Paszkiewicz K."/>
            <person name="Jones T."/>
            <person name="Grant M."/>
            <person name="Ambacheew D."/>
            <person name="Muzemil S."/>
            <person name="Studholme D.J."/>
        </authorList>
    </citation>
    <scope>NUCLEOTIDE SEQUENCE [LARGE SCALE GENOMIC DNA]</scope>
</reference>
<feature type="region of interest" description="Disordered" evidence="1">
    <location>
        <begin position="41"/>
        <end position="62"/>
    </location>
</feature>
<evidence type="ECO:0000313" key="3">
    <source>
        <dbReference type="Proteomes" id="UP000287651"/>
    </source>
</evidence>
<feature type="region of interest" description="Disordered" evidence="1">
    <location>
        <begin position="122"/>
        <end position="143"/>
    </location>
</feature>
<dbReference type="EMBL" id="AMZH03002292">
    <property type="protein sequence ID" value="RRT76092.1"/>
    <property type="molecule type" value="Genomic_DNA"/>
</dbReference>
<comment type="caution">
    <text evidence="2">The sequence shown here is derived from an EMBL/GenBank/DDBJ whole genome shotgun (WGS) entry which is preliminary data.</text>
</comment>
<name>A0A427AIW8_ENSVE</name>
<dbReference type="Proteomes" id="UP000287651">
    <property type="component" value="Unassembled WGS sequence"/>
</dbReference>
<dbReference type="AlphaFoldDB" id="A0A427AIW8"/>